<reference evidence="1 2" key="1">
    <citation type="submission" date="2024-06" db="EMBL/GenBank/DDBJ databases">
        <title>A chromosome level genome sequence of Diviner's sage (Salvia divinorum).</title>
        <authorList>
            <person name="Ford S.A."/>
            <person name="Ro D.-K."/>
            <person name="Ness R.W."/>
            <person name="Phillips M.A."/>
        </authorList>
    </citation>
    <scope>NUCLEOTIDE SEQUENCE [LARGE SCALE GENOMIC DNA]</scope>
    <source>
        <strain evidence="1">SAF-2024a</strain>
        <tissue evidence="1">Leaf</tissue>
    </source>
</reference>
<gene>
    <name evidence="1" type="ORF">AAHA92_04176</name>
</gene>
<dbReference type="EMBL" id="JBEAFC010000003">
    <property type="protein sequence ID" value="KAL1561479.1"/>
    <property type="molecule type" value="Genomic_DNA"/>
</dbReference>
<dbReference type="Proteomes" id="UP001567538">
    <property type="component" value="Unassembled WGS sequence"/>
</dbReference>
<comment type="caution">
    <text evidence="1">The sequence shown here is derived from an EMBL/GenBank/DDBJ whole genome shotgun (WGS) entry which is preliminary data.</text>
</comment>
<protein>
    <submittedName>
        <fullName evidence="1">Uncharacterized protein</fullName>
    </submittedName>
</protein>
<name>A0ABD1I089_SALDI</name>
<organism evidence="1 2">
    <name type="scientific">Salvia divinorum</name>
    <name type="common">Maria pastora</name>
    <name type="synonym">Diviner's sage</name>
    <dbReference type="NCBI Taxonomy" id="28513"/>
    <lineage>
        <taxon>Eukaryota</taxon>
        <taxon>Viridiplantae</taxon>
        <taxon>Streptophyta</taxon>
        <taxon>Embryophyta</taxon>
        <taxon>Tracheophyta</taxon>
        <taxon>Spermatophyta</taxon>
        <taxon>Magnoliopsida</taxon>
        <taxon>eudicotyledons</taxon>
        <taxon>Gunneridae</taxon>
        <taxon>Pentapetalae</taxon>
        <taxon>asterids</taxon>
        <taxon>lamiids</taxon>
        <taxon>Lamiales</taxon>
        <taxon>Lamiaceae</taxon>
        <taxon>Nepetoideae</taxon>
        <taxon>Mentheae</taxon>
        <taxon>Salviinae</taxon>
        <taxon>Salvia</taxon>
        <taxon>Salvia subgen. Calosphace</taxon>
    </lineage>
</organism>
<proteinExistence type="predicted"/>
<dbReference type="AlphaFoldDB" id="A0ABD1I089"/>
<evidence type="ECO:0000313" key="1">
    <source>
        <dbReference type="EMBL" id="KAL1561479.1"/>
    </source>
</evidence>
<keyword evidence="2" id="KW-1185">Reference proteome</keyword>
<sequence length="117" mass="13304">MEFPSCFSSIKFQPSTTKRVVINYNSLRDELKNRKSEGFGFEIAIGARVMMAERDDLEQVVMIFQYYFFSFFLEGELGVRKKGKLGGYGRTAASIFPNIEEIQLGSGQTMPRPMPTP</sequence>
<evidence type="ECO:0000313" key="2">
    <source>
        <dbReference type="Proteomes" id="UP001567538"/>
    </source>
</evidence>
<accession>A0ABD1I089</accession>